<name>A0AAU8K3U2_9ACTN</name>
<dbReference type="InterPro" id="IPR027417">
    <property type="entry name" value="P-loop_NTPase"/>
</dbReference>
<dbReference type="KEGG" id="kcm:ABWK59_30520"/>
<dbReference type="EMBL" id="CP159872">
    <property type="protein sequence ID" value="XCM82944.1"/>
    <property type="molecule type" value="Genomic_DNA"/>
</dbReference>
<protein>
    <recommendedName>
        <fullName evidence="2">FtsK domain-containing protein</fullName>
    </recommendedName>
</protein>
<gene>
    <name evidence="1" type="ORF">ABWK59_30520</name>
</gene>
<dbReference type="RefSeq" id="WP_354643879.1">
    <property type="nucleotide sequence ID" value="NZ_CP159872.1"/>
</dbReference>
<sequence>MSPTTTYDWSKPAGPTVTGVAASFIAADTAAAVAYTGGPTWVPLAAGAAVGTVHGLAAIKGRITKRLSAARAAMWLGGGTLASLAVASDPGSWAGTGWWCAAATALVYGVAVGNGTYHAEICETAAVIAAQPTTPADVTDVQAADKDLAQEWMTRIKKLSRQDGIKFLRFERFNGGFHISVLLPEDGAYKLTDLQGLNVALAESARLPLGCTVTIGPCLRQGEARLTVELEPHDPAGHPTVDSDLSELSVVTGIPIGCHRDGTPAIMSFRESGVFIVAPPKGGKTTLLKNIYAGLARCRDVVLWGIEVGKAGKDFDSWDGDGTAPLFPHKARTIEDGIEMLKAARRISQARITHRPYLERTAVADLDGSLLVDAQMPQLLIVIDEGLSFITNPAALAQLKELNNESRESGVRVLISVTDANVSSLPDSGLYRLTGQRIAMTSVGGVTNAVQRMFGNGRLPDLKQMTGLGVGLYGDDSGAAAFRTVAVTPTHMRAVTAGTVHLRGRLDQVSAEAAFGSQGGSGVAYEPPAGRPSDKTINQMRQPSDAEVDQEFQALIGGLSDREQPTDDNPMAAEIRRLRGLGRSWRAIGDALGISPDKARRIVGEK</sequence>
<reference evidence="1" key="1">
    <citation type="submission" date="2024-06" db="EMBL/GenBank/DDBJ databases">
        <title>The genome sequences of Kitasatospora sp. strain HUAS MG31.</title>
        <authorList>
            <person name="Mo P."/>
        </authorList>
    </citation>
    <scope>NUCLEOTIDE SEQUENCE</scope>
    <source>
        <strain evidence="1">HUAS MG31</strain>
    </source>
</reference>
<evidence type="ECO:0008006" key="2">
    <source>
        <dbReference type="Google" id="ProtNLM"/>
    </source>
</evidence>
<dbReference type="Gene3D" id="3.40.50.300">
    <property type="entry name" value="P-loop containing nucleotide triphosphate hydrolases"/>
    <property type="match status" value="1"/>
</dbReference>
<accession>A0AAU8K3U2</accession>
<dbReference type="SUPFAM" id="SSF52540">
    <property type="entry name" value="P-loop containing nucleoside triphosphate hydrolases"/>
    <property type="match status" value="1"/>
</dbReference>
<evidence type="ECO:0000313" key="1">
    <source>
        <dbReference type="EMBL" id="XCM82944.1"/>
    </source>
</evidence>
<dbReference type="AlphaFoldDB" id="A0AAU8K3U2"/>
<organism evidence="1">
    <name type="scientific">Kitasatospora camelliae</name>
    <dbReference type="NCBI Taxonomy" id="3156397"/>
    <lineage>
        <taxon>Bacteria</taxon>
        <taxon>Bacillati</taxon>
        <taxon>Actinomycetota</taxon>
        <taxon>Actinomycetes</taxon>
        <taxon>Kitasatosporales</taxon>
        <taxon>Streptomycetaceae</taxon>
        <taxon>Kitasatospora</taxon>
    </lineage>
</organism>
<proteinExistence type="predicted"/>